<dbReference type="RefSeq" id="XP_025357607.1">
    <property type="nucleotide sequence ID" value="XM_025500683.1"/>
</dbReference>
<name>A0A316VP59_9BASI</name>
<gene>
    <name evidence="2" type="ORF">FA14DRAFT_176603</name>
</gene>
<dbReference type="Pfam" id="PF12937">
    <property type="entry name" value="F-box-like"/>
    <property type="match status" value="1"/>
</dbReference>
<feature type="domain" description="F-box" evidence="1">
    <location>
        <begin position="18"/>
        <end position="75"/>
    </location>
</feature>
<dbReference type="GeneID" id="37022464"/>
<protein>
    <recommendedName>
        <fullName evidence="1">F-box domain-containing protein</fullName>
    </recommendedName>
</protein>
<dbReference type="AlphaFoldDB" id="A0A316VP59"/>
<dbReference type="Proteomes" id="UP000245771">
    <property type="component" value="Unassembled WGS sequence"/>
</dbReference>
<evidence type="ECO:0000313" key="2">
    <source>
        <dbReference type="EMBL" id="PWN37305.1"/>
    </source>
</evidence>
<keyword evidence="3" id="KW-1185">Reference proteome</keyword>
<evidence type="ECO:0000313" key="3">
    <source>
        <dbReference type="Proteomes" id="UP000245771"/>
    </source>
</evidence>
<dbReference type="EMBL" id="KZ819602">
    <property type="protein sequence ID" value="PWN37305.1"/>
    <property type="molecule type" value="Genomic_DNA"/>
</dbReference>
<reference evidence="2 3" key="1">
    <citation type="journal article" date="2018" name="Mol. Biol. Evol.">
        <title>Broad Genomic Sampling Reveals a Smut Pathogenic Ancestry of the Fungal Clade Ustilaginomycotina.</title>
        <authorList>
            <person name="Kijpornyongpan T."/>
            <person name="Mondo S.J."/>
            <person name="Barry K."/>
            <person name="Sandor L."/>
            <person name="Lee J."/>
            <person name="Lipzen A."/>
            <person name="Pangilinan J."/>
            <person name="LaButti K."/>
            <person name="Hainaut M."/>
            <person name="Henrissat B."/>
            <person name="Grigoriev I.V."/>
            <person name="Spatafora J.W."/>
            <person name="Aime M.C."/>
        </authorList>
    </citation>
    <scope>NUCLEOTIDE SEQUENCE [LARGE SCALE GENOMIC DNA]</scope>
    <source>
        <strain evidence="2 3">MCA 3882</strain>
    </source>
</reference>
<organism evidence="2 3">
    <name type="scientific">Meira miltonrushii</name>
    <dbReference type="NCBI Taxonomy" id="1280837"/>
    <lineage>
        <taxon>Eukaryota</taxon>
        <taxon>Fungi</taxon>
        <taxon>Dikarya</taxon>
        <taxon>Basidiomycota</taxon>
        <taxon>Ustilaginomycotina</taxon>
        <taxon>Exobasidiomycetes</taxon>
        <taxon>Exobasidiales</taxon>
        <taxon>Brachybasidiaceae</taxon>
        <taxon>Meira</taxon>
    </lineage>
</organism>
<dbReference type="InParanoid" id="A0A316VP59"/>
<sequence>MLHYLNKYGFDDRKTGVPQLPVELLHIIFEHYMSTVPERREQELCTETREICKLARVNRTFQAFFKPLLWKRVCIFGAKVHGEKITSRSCFGSFQALPMPQLWNFFSTFGSAEHKEGFSWLGPGCGAFYESDMNLSKFSIPLIDSTVESISLQNSKLPRDVCDGDTLIDWLEDDPQSQFGFRLKHKEQPTVCHWFVQQCMIGAEHSLKEVNFDCGLSPLDIPALYPLWIYFERVRVLSCLDAGKNRANNVVDGIAWLRRLLLQYEGQRDGNWIQELITKEYEAFDGREPSEPVPSFTGLDGRRSSLWRLKYFLRTLGFRFLEDGFGLVGDMDSNLQANLAKVVERLKKQTRGKRLKKQTMEKKIEFLDF</sequence>
<proteinExistence type="predicted"/>
<dbReference type="InterPro" id="IPR001810">
    <property type="entry name" value="F-box_dom"/>
</dbReference>
<accession>A0A316VP59</accession>
<evidence type="ECO:0000259" key="1">
    <source>
        <dbReference type="Pfam" id="PF12937"/>
    </source>
</evidence>